<gene>
    <name evidence="5 8" type="primary">fumC</name>
    <name evidence="8" type="ORF">NITLEN_60048</name>
</gene>
<dbReference type="Pfam" id="PF10415">
    <property type="entry name" value="FumaraseC_C"/>
    <property type="match status" value="1"/>
</dbReference>
<evidence type="ECO:0000256" key="1">
    <source>
        <dbReference type="ARBA" id="ARBA00009084"/>
    </source>
</evidence>
<comment type="miscellaneous">
    <text evidence="5">There are 2 substrate-binding sites: the catalytic A site, and the non-catalytic B site that may play a role in the transfer of substrate or product between the active site and the solvent. Alternatively, the B site may bind allosteric effectors.</text>
</comment>
<dbReference type="GO" id="GO:0006099">
    <property type="term" value="P:tricarboxylic acid cycle"/>
    <property type="evidence" value="ECO:0007669"/>
    <property type="project" value="UniProtKB-UniRule"/>
</dbReference>
<dbReference type="Proteomes" id="UP000248168">
    <property type="component" value="Unassembled WGS sequence"/>
</dbReference>
<evidence type="ECO:0000259" key="7">
    <source>
        <dbReference type="Pfam" id="PF10415"/>
    </source>
</evidence>
<dbReference type="Gene3D" id="1.20.200.10">
    <property type="entry name" value="Fumarase/aspartase (Central domain)"/>
    <property type="match status" value="1"/>
</dbReference>
<evidence type="ECO:0000313" key="9">
    <source>
        <dbReference type="Proteomes" id="UP000248168"/>
    </source>
</evidence>
<dbReference type="GO" id="GO:0004333">
    <property type="term" value="F:fumarate hydratase activity"/>
    <property type="evidence" value="ECO:0007669"/>
    <property type="project" value="UniProtKB-UniRule"/>
</dbReference>
<feature type="binding site" evidence="5">
    <location>
        <position position="326"/>
    </location>
    <ligand>
        <name>substrate</name>
    </ligand>
</feature>
<dbReference type="RefSeq" id="WP_121990437.1">
    <property type="nucleotide sequence ID" value="NZ_OUNR01000019.1"/>
</dbReference>
<dbReference type="NCBIfam" id="NF008909">
    <property type="entry name" value="PRK12273.1"/>
    <property type="match status" value="1"/>
</dbReference>
<feature type="active site" description="Proton donor/acceptor" evidence="5">
    <location>
        <position position="195"/>
    </location>
</feature>
<comment type="pathway">
    <text evidence="5">Carbohydrate metabolism; tricarboxylic acid cycle; (S)-malate from fumarate: step 1/1.</text>
</comment>
<dbReference type="FunFam" id="1.10.40.30:FF:000002">
    <property type="entry name" value="Fumarate hydratase class II"/>
    <property type="match status" value="1"/>
</dbReference>
<comment type="function">
    <text evidence="5">Involved in the TCA cycle. Catalyzes the stereospecific interconversion of fumarate to L-malate.</text>
</comment>
<dbReference type="EMBL" id="OUNR01000019">
    <property type="protein sequence ID" value="SPP66245.1"/>
    <property type="molecule type" value="Genomic_DNA"/>
</dbReference>
<evidence type="ECO:0000256" key="5">
    <source>
        <dbReference type="HAMAP-Rule" id="MF_00743"/>
    </source>
</evidence>
<dbReference type="PANTHER" id="PTHR11444:SF22">
    <property type="entry name" value="FUMARATE HYDRATASE CLASS II"/>
    <property type="match status" value="1"/>
</dbReference>
<evidence type="ECO:0000313" key="8">
    <source>
        <dbReference type="EMBL" id="SPP66245.1"/>
    </source>
</evidence>
<feature type="binding site" evidence="5">
    <location>
        <begin position="106"/>
        <end position="108"/>
    </location>
    <ligand>
        <name>substrate</name>
    </ligand>
</feature>
<feature type="binding site" evidence="5">
    <location>
        <begin position="331"/>
        <end position="333"/>
    </location>
    <ligand>
        <name>substrate</name>
    </ligand>
</feature>
<evidence type="ECO:0000259" key="6">
    <source>
        <dbReference type="Pfam" id="PF00206"/>
    </source>
</evidence>
<dbReference type="OrthoDB" id="9802809at2"/>
<dbReference type="AlphaFoldDB" id="A0A330L971"/>
<keyword evidence="3 5" id="KW-0816">Tricarboxylic acid cycle</keyword>
<dbReference type="PROSITE" id="PS00163">
    <property type="entry name" value="FUMARATE_LYASES"/>
    <property type="match status" value="1"/>
</dbReference>
<dbReference type="PRINTS" id="PR00149">
    <property type="entry name" value="FUMRATELYASE"/>
</dbReference>
<dbReference type="Pfam" id="PF00206">
    <property type="entry name" value="Lyase_1"/>
    <property type="match status" value="1"/>
</dbReference>
<protein>
    <recommendedName>
        <fullName evidence="5">Fumarate hydratase class II</fullName>
        <shortName evidence="5">Fumarase C</shortName>
        <ecNumber evidence="5">4.2.1.2</ecNumber>
    </recommendedName>
    <alternativeName>
        <fullName evidence="5">Aerobic fumarase</fullName>
    </alternativeName>
    <alternativeName>
        <fullName evidence="5">Iron-independent fumarase</fullName>
    </alternativeName>
</protein>
<evidence type="ECO:0000256" key="4">
    <source>
        <dbReference type="ARBA" id="ARBA00023239"/>
    </source>
</evidence>
<feature type="domain" description="Fumarase C C-terminal" evidence="7">
    <location>
        <begin position="416"/>
        <end position="467"/>
    </location>
</feature>
<dbReference type="InParanoid" id="A0A330L971"/>
<comment type="similarity">
    <text evidence="1 5">Belongs to the class-II fumarase/aspartase family. Fumarase subfamily.</text>
</comment>
<dbReference type="UniPathway" id="UPA00223">
    <property type="reaction ID" value="UER01007"/>
</dbReference>
<dbReference type="GO" id="GO:0005737">
    <property type="term" value="C:cytoplasm"/>
    <property type="evidence" value="ECO:0007669"/>
    <property type="project" value="UniProtKB-SubCell"/>
</dbReference>
<comment type="catalytic activity">
    <reaction evidence="5">
        <text>(S)-malate = fumarate + H2O</text>
        <dbReference type="Rhea" id="RHEA:12460"/>
        <dbReference type="ChEBI" id="CHEBI:15377"/>
        <dbReference type="ChEBI" id="CHEBI:15589"/>
        <dbReference type="ChEBI" id="CHEBI:29806"/>
        <dbReference type="EC" id="4.2.1.2"/>
    </reaction>
</comment>
<feature type="site" description="Important for catalytic activity" evidence="5">
    <location>
        <position position="338"/>
    </location>
</feature>
<dbReference type="PANTHER" id="PTHR11444">
    <property type="entry name" value="ASPARTATEAMMONIA/ARGININOSUCCINATE/ADENYLOSUCCINATE LYASE"/>
    <property type="match status" value="1"/>
</dbReference>
<accession>A0A330L971</accession>
<name>A0A330L971_9BACT</name>
<feature type="binding site" evidence="5">
    <location>
        <position position="194"/>
    </location>
    <ligand>
        <name>substrate</name>
    </ligand>
</feature>
<dbReference type="GO" id="GO:0006106">
    <property type="term" value="P:fumarate metabolic process"/>
    <property type="evidence" value="ECO:0007669"/>
    <property type="project" value="InterPro"/>
</dbReference>
<dbReference type="InterPro" id="IPR000362">
    <property type="entry name" value="Fumarate_lyase_fam"/>
</dbReference>
<reference evidence="9" key="1">
    <citation type="submission" date="2018-04" db="EMBL/GenBank/DDBJ databases">
        <authorList>
            <person name="Lucker S."/>
            <person name="Sakoula D."/>
        </authorList>
    </citation>
    <scope>NUCLEOTIDE SEQUENCE [LARGE SCALE GENOMIC DNA]</scope>
</reference>
<keyword evidence="4 5" id="KW-0456">Lyase</keyword>
<dbReference type="Gene3D" id="1.10.275.10">
    <property type="entry name" value="Fumarase/aspartase (N-terminal domain)"/>
    <property type="match status" value="1"/>
</dbReference>
<evidence type="ECO:0000256" key="2">
    <source>
        <dbReference type="ARBA" id="ARBA00022490"/>
    </source>
</evidence>
<feature type="binding site" description="in site B" evidence="5">
    <location>
        <begin position="136"/>
        <end position="139"/>
    </location>
    <ligand>
        <name>substrate</name>
    </ligand>
</feature>
<dbReference type="InterPro" id="IPR024083">
    <property type="entry name" value="Fumarase/histidase_N"/>
</dbReference>
<dbReference type="HAMAP" id="MF_00743">
    <property type="entry name" value="FumaraseC"/>
    <property type="match status" value="1"/>
</dbReference>
<dbReference type="SUPFAM" id="SSF48557">
    <property type="entry name" value="L-aspartase-like"/>
    <property type="match status" value="1"/>
</dbReference>
<dbReference type="InterPro" id="IPR022761">
    <property type="entry name" value="Fumarate_lyase_N"/>
</dbReference>
<feature type="domain" description="Fumarate lyase N-terminal" evidence="6">
    <location>
        <begin position="20"/>
        <end position="349"/>
    </location>
</feature>
<feature type="active site" evidence="5">
    <location>
        <position position="325"/>
    </location>
</feature>
<keyword evidence="9" id="KW-1185">Reference proteome</keyword>
<dbReference type="PRINTS" id="PR00145">
    <property type="entry name" value="ARGSUCLYASE"/>
</dbReference>
<dbReference type="EC" id="4.2.1.2" evidence="5"/>
<dbReference type="InterPro" id="IPR018951">
    <property type="entry name" value="Fumarase_C_C"/>
</dbReference>
<proteinExistence type="inferred from homology"/>
<dbReference type="FunFam" id="1.10.275.10:FF:000001">
    <property type="entry name" value="Fumarate hydratase, mitochondrial"/>
    <property type="match status" value="1"/>
</dbReference>
<feature type="binding site" evidence="5">
    <location>
        <begin position="146"/>
        <end position="148"/>
    </location>
    <ligand>
        <name>substrate</name>
    </ligand>
</feature>
<organism evidence="8 9">
    <name type="scientific">Nitrospira lenta</name>
    <dbReference type="NCBI Taxonomy" id="1436998"/>
    <lineage>
        <taxon>Bacteria</taxon>
        <taxon>Pseudomonadati</taxon>
        <taxon>Nitrospirota</taxon>
        <taxon>Nitrospiria</taxon>
        <taxon>Nitrospirales</taxon>
        <taxon>Nitrospiraceae</taxon>
        <taxon>Nitrospira</taxon>
    </lineage>
</organism>
<dbReference type="InterPro" id="IPR020557">
    <property type="entry name" value="Fumarate_lyase_CS"/>
</dbReference>
<dbReference type="CDD" id="cd01362">
    <property type="entry name" value="Fumarase_classII"/>
    <property type="match status" value="1"/>
</dbReference>
<dbReference type="InterPro" id="IPR005677">
    <property type="entry name" value="Fum_hydII"/>
</dbReference>
<evidence type="ECO:0000256" key="3">
    <source>
        <dbReference type="ARBA" id="ARBA00022532"/>
    </source>
</evidence>
<keyword evidence="2 5" id="KW-0963">Cytoplasm</keyword>
<dbReference type="InterPro" id="IPR008948">
    <property type="entry name" value="L-Aspartase-like"/>
</dbReference>
<sequence>MKKSAGTPPANTRIERDTMGELAVPSAAYYGVQTARAIENFPISSLRMPRSVIRAMGLIKRAAASVNYSLGLLDKKPADAIKAAATEVVEGTLDAEFPVDIFQTGSGTSTNMNTNEVISNRATELLGGARGSKLVHPNDHVNLGQSSNDVIPTAIHIAAGELMQQQLIPALTRLQKSLARKAKEFDKIVKIGRTHLQDATPVRLGQEFGGYARQIELGIQRVKRAQDALSEVALGGTAVGTGLNCHPKFSSKVMAIISKETGCTFKEAKNHFEAQSAQDSLVEASGELRTIAVSLMKIANDVRWLGSGPRCGLGEINLPETQPGSSIMPGKVNPVIAESVTMVCAQVIGNDVSVTIGGQAANFELIVMLPVMAYNLLQSIELLASVSNNFAAKCIDGIKANEERCKSLIEESLAMCTALAPEIGYEAAAKLAKDAYKSGKTVREVAKEQKVLSDKRLTELLDPWRMTMPGGPVGSAGG</sequence>
<comment type="subunit">
    <text evidence="5">Homotetramer.</text>
</comment>
<dbReference type="Gene3D" id="1.10.40.30">
    <property type="entry name" value="Fumarase/aspartase (C-terminal domain)"/>
    <property type="match status" value="1"/>
</dbReference>
<dbReference type="FunFam" id="1.20.200.10:FF:000001">
    <property type="entry name" value="Fumarate hydratase, mitochondrial"/>
    <property type="match status" value="1"/>
</dbReference>
<comment type="subcellular location">
    <subcellularLocation>
        <location evidence="5">Cytoplasm</location>
    </subcellularLocation>
</comment>
<dbReference type="FunCoup" id="A0A330L971">
    <property type="interactions" value="404"/>
</dbReference>